<protein>
    <submittedName>
        <fullName evidence="1">Uncharacterized protein</fullName>
    </submittedName>
</protein>
<evidence type="ECO:0000313" key="1">
    <source>
        <dbReference type="EMBL" id="KAG7444973.1"/>
    </source>
</evidence>
<accession>A0A9P7VPF2</accession>
<dbReference type="RefSeq" id="XP_043038473.1">
    <property type="nucleotide sequence ID" value="XM_043180034.1"/>
</dbReference>
<organism evidence="1 2">
    <name type="scientific">Guyanagaster necrorhizus</name>
    <dbReference type="NCBI Taxonomy" id="856835"/>
    <lineage>
        <taxon>Eukaryota</taxon>
        <taxon>Fungi</taxon>
        <taxon>Dikarya</taxon>
        <taxon>Basidiomycota</taxon>
        <taxon>Agaricomycotina</taxon>
        <taxon>Agaricomycetes</taxon>
        <taxon>Agaricomycetidae</taxon>
        <taxon>Agaricales</taxon>
        <taxon>Marasmiineae</taxon>
        <taxon>Physalacriaceae</taxon>
        <taxon>Guyanagaster</taxon>
    </lineage>
</organism>
<dbReference type="AlphaFoldDB" id="A0A9P7VPF2"/>
<dbReference type="GeneID" id="66102330"/>
<gene>
    <name evidence="1" type="ORF">BT62DRAFT_202302</name>
</gene>
<name>A0A9P7VPF2_9AGAR</name>
<keyword evidence="2" id="KW-1185">Reference proteome</keyword>
<sequence length="193" mass="21995">MWNPIFHLRPDQHKLAQSLELFIHFLRSIRYVKPSSTVISTLLDSICLSKEVADQRSTPSWNSGLQEAFMTNRLFCPRSFKWLQNSSECCCPWVQSMPMVTIHGALPSSIGCRVSDRLFLMLPEKSACNITAAWALRKEQDTETSARICIHPSIKHSRVPVVISNLCHRCCSIALAETATRRTCLPLIYFTRI</sequence>
<proteinExistence type="predicted"/>
<dbReference type="EMBL" id="MU250538">
    <property type="protein sequence ID" value="KAG7444973.1"/>
    <property type="molecule type" value="Genomic_DNA"/>
</dbReference>
<reference evidence="1" key="1">
    <citation type="submission" date="2020-11" db="EMBL/GenBank/DDBJ databases">
        <title>Adaptations for nitrogen fixation in a non-lichenized fungal sporocarp promotes dispersal by wood-feeding termites.</title>
        <authorList>
            <consortium name="DOE Joint Genome Institute"/>
            <person name="Koch R.A."/>
            <person name="Yoon G."/>
            <person name="Arayal U."/>
            <person name="Lail K."/>
            <person name="Amirebrahimi M."/>
            <person name="Labutti K."/>
            <person name="Lipzen A."/>
            <person name="Riley R."/>
            <person name="Barry K."/>
            <person name="Henrissat B."/>
            <person name="Grigoriev I.V."/>
            <person name="Herr J.R."/>
            <person name="Aime M.C."/>
        </authorList>
    </citation>
    <scope>NUCLEOTIDE SEQUENCE</scope>
    <source>
        <strain evidence="1">MCA 3950</strain>
    </source>
</reference>
<dbReference type="Proteomes" id="UP000812287">
    <property type="component" value="Unassembled WGS sequence"/>
</dbReference>
<evidence type="ECO:0000313" key="2">
    <source>
        <dbReference type="Proteomes" id="UP000812287"/>
    </source>
</evidence>
<comment type="caution">
    <text evidence="1">The sequence shown here is derived from an EMBL/GenBank/DDBJ whole genome shotgun (WGS) entry which is preliminary data.</text>
</comment>